<evidence type="ECO:0000313" key="3">
    <source>
        <dbReference type="EMBL" id="SHM62400.1"/>
    </source>
</evidence>
<keyword evidence="1" id="KW-0175">Coiled coil</keyword>
<dbReference type="EMBL" id="FRBL01000009">
    <property type="protein sequence ID" value="SHM62400.1"/>
    <property type="molecule type" value="Genomic_DNA"/>
</dbReference>
<dbReference type="AlphaFoldDB" id="A0A1M7KAV3"/>
<keyword evidence="4" id="KW-1185">Reference proteome</keyword>
<dbReference type="STRING" id="1419482.SAMN05444266_109231"/>
<evidence type="ECO:0000256" key="2">
    <source>
        <dbReference type="SAM" id="SignalP"/>
    </source>
</evidence>
<protein>
    <submittedName>
        <fullName evidence="3">Uncharacterized protein</fullName>
    </submittedName>
</protein>
<feature type="signal peptide" evidence="2">
    <location>
        <begin position="1"/>
        <end position="20"/>
    </location>
</feature>
<gene>
    <name evidence="3" type="ORF">SAMN05444266_109231</name>
</gene>
<feature type="chain" id="PRO_5012726187" evidence="2">
    <location>
        <begin position="21"/>
        <end position="930"/>
    </location>
</feature>
<accession>A0A1M7KAV3</accession>
<name>A0A1M7KAV3_9BACT</name>
<evidence type="ECO:0000313" key="4">
    <source>
        <dbReference type="Proteomes" id="UP000184420"/>
    </source>
</evidence>
<organism evidence="3 4">
    <name type="scientific">Chitinophaga jiangningensis</name>
    <dbReference type="NCBI Taxonomy" id="1419482"/>
    <lineage>
        <taxon>Bacteria</taxon>
        <taxon>Pseudomonadati</taxon>
        <taxon>Bacteroidota</taxon>
        <taxon>Chitinophagia</taxon>
        <taxon>Chitinophagales</taxon>
        <taxon>Chitinophagaceae</taxon>
        <taxon>Chitinophaga</taxon>
    </lineage>
</organism>
<proteinExistence type="predicted"/>
<feature type="coiled-coil region" evidence="1">
    <location>
        <begin position="549"/>
        <end position="576"/>
    </location>
</feature>
<evidence type="ECO:0000256" key="1">
    <source>
        <dbReference type="SAM" id="Coils"/>
    </source>
</evidence>
<dbReference type="Proteomes" id="UP000184420">
    <property type="component" value="Unassembled WGS sequence"/>
</dbReference>
<keyword evidence="2" id="KW-0732">Signal</keyword>
<sequence length="930" mass="105141">MRKKIFLLFLLVNITVGVFAQNSKYGDEFLDWVKKDLSGQSHKLADEDVHVKWMNFFNAKSEMRLELIDYIDSTLHAIQVSMVSFEAAYDSLQQLPQTGPQQLQLAIERYEDARKNQIKLNDIGYYMLRARRIITDIDSAVTIPAFIHSGLVYAGRELLFESVLKMGNNVANTASDKFAVSASASYTESSDGSSGEWSGNANNIGSAALASMPFYYNQMVAMYGAEAAATYFPYVFVAVMAYQFYQSDQELKQMQKVFDGLHMLKDKIIQADSLHRLSNRIFYEEYEKRKPFLTQGTLFLDTLAMHWKQAIVYNNARNNAAAHILTAEKLKAIEQQYNISDSIKAIFDQSLLNEVLLYSSRSYRELQQFKGDALRGFNKSQQDFLRLDQYEQNREKLSLLVNEWISNRKLIPISSYLNFLKVQLEKDSVDVRAGLVSGHFLKDNNAALVMINKMVEKQVAKQKMKVAPVLRFQQVIPMTAQISDRPGFYYINYDGSNFGLGYSYGTYHQQLNNGGASPLTDILGSVRDGGFSTDNRGGPYGVTEIGKARSNINKRVELLQQRKQQLEEITTQWEQRNTAALTEKLAYSAKMLKQYDYNASRVMHEWGNNGSQTVNLPNVIPFRLMTTPALQQGIPGVGTIGADNPLKQILTNDGLQYEMFKRDLNITKIRLEILDYYRQGKPHPVFTSNADFESFGQRVNQVSRYASVFNDKSSSTYTKFPLQCEMAAKHHTDNLKLLRLYSQGLIPEAVLNDASVLNPELYAYEIGNMLKEFGNSCNAADANGDTPCNLYVSLALNRVYGLEGFYTTNPNGTKRYMAANEIYNYLTGDPRGWKMIGPATMQQNLYDAAFYASQGRAVVYVSPGNPHGHVAIGMPSLCEDVSSGAAYAGLKLPRVTSFFLGRPEASFYNRPISYAWSNPRDVMIFVWEPK</sequence>
<dbReference type="RefSeq" id="WP_073085733.1">
    <property type="nucleotide sequence ID" value="NZ_FRBL01000009.1"/>
</dbReference>
<reference evidence="3 4" key="1">
    <citation type="submission" date="2016-11" db="EMBL/GenBank/DDBJ databases">
        <authorList>
            <person name="Jaros S."/>
            <person name="Januszkiewicz K."/>
            <person name="Wedrychowicz H."/>
        </authorList>
    </citation>
    <scope>NUCLEOTIDE SEQUENCE [LARGE SCALE GENOMIC DNA]</scope>
    <source>
        <strain evidence="3 4">DSM 27406</strain>
    </source>
</reference>